<evidence type="ECO:0000256" key="1">
    <source>
        <dbReference type="ARBA" id="ARBA00006987"/>
    </source>
</evidence>
<evidence type="ECO:0000313" key="4">
    <source>
        <dbReference type="Proteomes" id="UP000298180"/>
    </source>
</evidence>
<dbReference type="InterPro" id="IPR042100">
    <property type="entry name" value="Bug_dom1"/>
</dbReference>
<dbReference type="PANTHER" id="PTHR42928">
    <property type="entry name" value="TRICARBOXYLATE-BINDING PROTEIN"/>
    <property type="match status" value="1"/>
</dbReference>
<sequence>MRRSFLLPTLAAALSLAGGAAMAQAAWPTKPIRFVVPYPAGGGTDYVARLIGERLSKSLGQPVVVDNKSGAAGGIGVAEVAKAEADGHTVLVTINDPLVNNTALFKTLPYDPQKDFAFVAQIVRSPALISANPTLGVKSIDELRKLAQSGNKLSYASWGIGSLGHLLGETLNRELKAQMVHVPQRGEGPVVQDLLTNTVSVGLSSVGTAKQHVAGGKIVPLAVMGSENGQRLSALPQVPTMKELGFNDPLYGSSVWMAALVPSRTPPAVVQKLSSEIRAIANAPDIRNLLIDRGFEMHVTTPEQATANYKAEFEIITKRIRELGIEPQ</sequence>
<dbReference type="SUPFAM" id="SSF53850">
    <property type="entry name" value="Periplasmic binding protein-like II"/>
    <property type="match status" value="1"/>
</dbReference>
<dbReference type="PIRSF" id="PIRSF017082">
    <property type="entry name" value="YflP"/>
    <property type="match status" value="1"/>
</dbReference>
<dbReference type="Pfam" id="PF03401">
    <property type="entry name" value="TctC"/>
    <property type="match status" value="1"/>
</dbReference>
<dbReference type="AlphaFoldDB" id="A0A4Z0BWX3"/>
<dbReference type="EMBL" id="SMLM01000002">
    <property type="protein sequence ID" value="TFZ02994.1"/>
    <property type="molecule type" value="Genomic_DNA"/>
</dbReference>
<dbReference type="PANTHER" id="PTHR42928:SF5">
    <property type="entry name" value="BLR1237 PROTEIN"/>
    <property type="match status" value="1"/>
</dbReference>
<accession>A0A4Z0BWX3</accession>
<dbReference type="CDD" id="cd07012">
    <property type="entry name" value="PBP2_Bug_TTT"/>
    <property type="match status" value="1"/>
</dbReference>
<name>A0A4Z0BWX3_9BURK</name>
<feature type="signal peptide" evidence="2">
    <location>
        <begin position="1"/>
        <end position="25"/>
    </location>
</feature>
<dbReference type="Gene3D" id="3.40.190.10">
    <property type="entry name" value="Periplasmic binding protein-like II"/>
    <property type="match status" value="1"/>
</dbReference>
<dbReference type="Proteomes" id="UP000298180">
    <property type="component" value="Unassembled WGS sequence"/>
</dbReference>
<feature type="chain" id="PRO_5021187603" evidence="2">
    <location>
        <begin position="26"/>
        <end position="328"/>
    </location>
</feature>
<dbReference type="InterPro" id="IPR005064">
    <property type="entry name" value="BUG"/>
</dbReference>
<organism evidence="3 4">
    <name type="scientific">Ramlibacter henchirensis</name>
    <dbReference type="NCBI Taxonomy" id="204072"/>
    <lineage>
        <taxon>Bacteria</taxon>
        <taxon>Pseudomonadati</taxon>
        <taxon>Pseudomonadota</taxon>
        <taxon>Betaproteobacteria</taxon>
        <taxon>Burkholderiales</taxon>
        <taxon>Comamonadaceae</taxon>
        <taxon>Ramlibacter</taxon>
    </lineage>
</organism>
<dbReference type="OrthoDB" id="8678477at2"/>
<proteinExistence type="inferred from homology"/>
<protein>
    <submittedName>
        <fullName evidence="3">Tripartite tricarboxylate transporter substrate binding protein</fullName>
    </submittedName>
</protein>
<reference evidence="3 4" key="1">
    <citation type="submission" date="2019-03" db="EMBL/GenBank/DDBJ databases">
        <title>Ramlibacter henchirensis DSM 14656, whole genome shotgun sequence.</title>
        <authorList>
            <person name="Zhang X."/>
            <person name="Feng G."/>
            <person name="Zhu H."/>
        </authorList>
    </citation>
    <scope>NUCLEOTIDE SEQUENCE [LARGE SCALE GENOMIC DNA]</scope>
    <source>
        <strain evidence="3 4">DSM 14656</strain>
    </source>
</reference>
<keyword evidence="4" id="KW-1185">Reference proteome</keyword>
<evidence type="ECO:0000313" key="3">
    <source>
        <dbReference type="EMBL" id="TFZ02994.1"/>
    </source>
</evidence>
<dbReference type="RefSeq" id="WP_135264518.1">
    <property type="nucleotide sequence ID" value="NZ_SMLM01000002.1"/>
</dbReference>
<keyword evidence="2" id="KW-0732">Signal</keyword>
<comment type="caution">
    <text evidence="3">The sequence shown here is derived from an EMBL/GenBank/DDBJ whole genome shotgun (WGS) entry which is preliminary data.</text>
</comment>
<gene>
    <name evidence="3" type="ORF">EZ313_17385</name>
</gene>
<evidence type="ECO:0000256" key="2">
    <source>
        <dbReference type="SAM" id="SignalP"/>
    </source>
</evidence>
<dbReference type="Gene3D" id="3.40.190.150">
    <property type="entry name" value="Bordetella uptake gene, domain 1"/>
    <property type="match status" value="1"/>
</dbReference>
<comment type="similarity">
    <text evidence="1">Belongs to the UPF0065 (bug) family.</text>
</comment>